<name>A0A560WGX0_9MICO</name>
<feature type="compositionally biased region" description="Basic and acidic residues" evidence="1">
    <location>
        <begin position="63"/>
        <end position="75"/>
    </location>
</feature>
<comment type="caution">
    <text evidence="2">The sequence shown here is derived from an EMBL/GenBank/DDBJ whole genome shotgun (WGS) entry which is preliminary data.</text>
</comment>
<dbReference type="EMBL" id="VIUW01000001">
    <property type="protein sequence ID" value="TWD16735.1"/>
    <property type="molecule type" value="Genomic_DNA"/>
</dbReference>
<protein>
    <submittedName>
        <fullName evidence="2">Uncharacterized protein</fullName>
    </submittedName>
</protein>
<accession>A0A560WGX0</accession>
<sequence>MRRALRRGCRGQPDRRAGVNGERECLRRELDKPAVDQLVDHLVDNLCLLLDEARALPVVREVSDHEGGVDRDRELTPFALAQSHHR</sequence>
<gene>
    <name evidence="2" type="ORF">FB557_0271</name>
</gene>
<dbReference type="AlphaFoldDB" id="A0A560WGX0"/>
<evidence type="ECO:0000313" key="2">
    <source>
        <dbReference type="EMBL" id="TWD16735.1"/>
    </source>
</evidence>
<evidence type="ECO:0000256" key="1">
    <source>
        <dbReference type="SAM" id="MobiDB-lite"/>
    </source>
</evidence>
<evidence type="ECO:0000313" key="3">
    <source>
        <dbReference type="Proteomes" id="UP000315628"/>
    </source>
</evidence>
<feature type="region of interest" description="Disordered" evidence="1">
    <location>
        <begin position="63"/>
        <end position="86"/>
    </location>
</feature>
<keyword evidence="3" id="KW-1185">Reference proteome</keyword>
<proteinExistence type="predicted"/>
<dbReference type="Proteomes" id="UP000315628">
    <property type="component" value="Unassembled WGS sequence"/>
</dbReference>
<organism evidence="2 3">
    <name type="scientific">Marihabitans asiaticum</name>
    <dbReference type="NCBI Taxonomy" id="415218"/>
    <lineage>
        <taxon>Bacteria</taxon>
        <taxon>Bacillati</taxon>
        <taxon>Actinomycetota</taxon>
        <taxon>Actinomycetes</taxon>
        <taxon>Micrococcales</taxon>
        <taxon>Intrasporangiaceae</taxon>
        <taxon>Marihabitans</taxon>
    </lineage>
</organism>
<reference evidence="2 3" key="1">
    <citation type="submission" date="2019-06" db="EMBL/GenBank/DDBJ databases">
        <title>Sequencing the genomes of 1000 actinobacteria strains.</title>
        <authorList>
            <person name="Klenk H.-P."/>
        </authorList>
    </citation>
    <scope>NUCLEOTIDE SEQUENCE [LARGE SCALE GENOMIC DNA]</scope>
    <source>
        <strain evidence="2 3">DSM 18935</strain>
    </source>
</reference>